<protein>
    <recommendedName>
        <fullName evidence="6">Amino acid transporter</fullName>
    </recommendedName>
</protein>
<dbReference type="OMA" id="GMAASKC"/>
<organism evidence="7 8">
    <name type="scientific">Lottia gigantea</name>
    <name type="common">Giant owl limpet</name>
    <dbReference type="NCBI Taxonomy" id="225164"/>
    <lineage>
        <taxon>Eukaryota</taxon>
        <taxon>Metazoa</taxon>
        <taxon>Spiralia</taxon>
        <taxon>Lophotrochozoa</taxon>
        <taxon>Mollusca</taxon>
        <taxon>Gastropoda</taxon>
        <taxon>Patellogastropoda</taxon>
        <taxon>Lottioidea</taxon>
        <taxon>Lottiidae</taxon>
        <taxon>Lottia</taxon>
    </lineage>
</organism>
<dbReference type="GO" id="GO:0005886">
    <property type="term" value="C:plasma membrane"/>
    <property type="evidence" value="ECO:0007669"/>
    <property type="project" value="TreeGrafter"/>
</dbReference>
<dbReference type="InterPro" id="IPR001991">
    <property type="entry name" value="Na-dicarboxylate_symporter"/>
</dbReference>
<feature type="transmembrane region" description="Helical" evidence="6">
    <location>
        <begin position="15"/>
        <end position="35"/>
    </location>
</feature>
<dbReference type="InterPro" id="IPR050746">
    <property type="entry name" value="DAACS"/>
</dbReference>
<name>V3ZWA4_LOTGI</name>
<evidence type="ECO:0000256" key="3">
    <source>
        <dbReference type="ARBA" id="ARBA00022692"/>
    </source>
</evidence>
<dbReference type="PANTHER" id="PTHR11958">
    <property type="entry name" value="SODIUM/DICARBOXYLATE SYMPORTER-RELATED"/>
    <property type="match status" value="1"/>
</dbReference>
<dbReference type="KEGG" id="lgi:LOTGIDRAFT_128333"/>
<reference evidence="7 8" key="1">
    <citation type="journal article" date="2013" name="Nature">
        <title>Insights into bilaterian evolution from three spiralian genomes.</title>
        <authorList>
            <person name="Simakov O."/>
            <person name="Marletaz F."/>
            <person name="Cho S.J."/>
            <person name="Edsinger-Gonzales E."/>
            <person name="Havlak P."/>
            <person name="Hellsten U."/>
            <person name="Kuo D.H."/>
            <person name="Larsson T."/>
            <person name="Lv J."/>
            <person name="Arendt D."/>
            <person name="Savage R."/>
            <person name="Osoegawa K."/>
            <person name="de Jong P."/>
            <person name="Grimwood J."/>
            <person name="Chapman J.A."/>
            <person name="Shapiro H."/>
            <person name="Aerts A."/>
            <person name="Otillar R.P."/>
            <person name="Terry A.Y."/>
            <person name="Boore J.L."/>
            <person name="Grigoriev I.V."/>
            <person name="Lindberg D.R."/>
            <person name="Seaver E.C."/>
            <person name="Weisblat D.A."/>
            <person name="Putnam N.H."/>
            <person name="Rokhsar D.S."/>
        </authorList>
    </citation>
    <scope>NUCLEOTIDE SEQUENCE [LARGE SCALE GENOMIC DNA]</scope>
</reference>
<evidence type="ECO:0000256" key="4">
    <source>
        <dbReference type="ARBA" id="ARBA00022989"/>
    </source>
</evidence>
<dbReference type="CTD" id="20232821"/>
<comment type="subcellular location">
    <subcellularLocation>
        <location evidence="1 6">Membrane</location>
        <topology evidence="1 6">Multi-pass membrane protein</topology>
    </subcellularLocation>
</comment>
<evidence type="ECO:0000256" key="6">
    <source>
        <dbReference type="RuleBase" id="RU361216"/>
    </source>
</evidence>
<dbReference type="SUPFAM" id="SSF118215">
    <property type="entry name" value="Proton glutamate symport protein"/>
    <property type="match status" value="1"/>
</dbReference>
<dbReference type="OrthoDB" id="5877963at2759"/>
<dbReference type="InterPro" id="IPR036458">
    <property type="entry name" value="Na:dicarbo_symporter_sf"/>
</dbReference>
<feature type="transmembrane region" description="Helical" evidence="6">
    <location>
        <begin position="350"/>
        <end position="372"/>
    </location>
</feature>
<dbReference type="GO" id="GO:0015175">
    <property type="term" value="F:neutral L-amino acid transmembrane transporter activity"/>
    <property type="evidence" value="ECO:0007669"/>
    <property type="project" value="TreeGrafter"/>
</dbReference>
<dbReference type="PRINTS" id="PR00173">
    <property type="entry name" value="EDTRNSPORT"/>
</dbReference>
<keyword evidence="6" id="KW-0769">Symport</keyword>
<evidence type="ECO:0000313" key="8">
    <source>
        <dbReference type="Proteomes" id="UP000030746"/>
    </source>
</evidence>
<keyword evidence="8" id="KW-1185">Reference proteome</keyword>
<dbReference type="AlphaFoldDB" id="V3ZWA4"/>
<dbReference type="Proteomes" id="UP000030746">
    <property type="component" value="Unassembled WGS sequence"/>
</dbReference>
<dbReference type="Pfam" id="PF00375">
    <property type="entry name" value="SDF"/>
    <property type="match status" value="1"/>
</dbReference>
<feature type="non-terminal residue" evidence="7">
    <location>
        <position position="1"/>
    </location>
</feature>
<dbReference type="EMBL" id="KB202990">
    <property type="protein sequence ID" value="ESO86855.1"/>
    <property type="molecule type" value="Genomic_DNA"/>
</dbReference>
<feature type="transmembrane region" description="Helical" evidence="6">
    <location>
        <begin position="216"/>
        <end position="243"/>
    </location>
</feature>
<proteinExistence type="inferred from homology"/>
<keyword evidence="2 6" id="KW-0813">Transport</keyword>
<keyword evidence="3 6" id="KW-0812">Transmembrane</keyword>
<accession>V3ZWA4</accession>
<dbReference type="GeneID" id="20232821"/>
<dbReference type="RefSeq" id="XP_009062549.1">
    <property type="nucleotide sequence ID" value="XM_009064301.1"/>
</dbReference>
<keyword evidence="4 6" id="KW-1133">Transmembrane helix</keyword>
<dbReference type="GO" id="GO:0015501">
    <property type="term" value="F:glutamate:sodium symporter activity"/>
    <property type="evidence" value="ECO:0007669"/>
    <property type="project" value="TreeGrafter"/>
</dbReference>
<feature type="transmembrane region" description="Helical" evidence="6">
    <location>
        <begin position="145"/>
        <end position="162"/>
    </location>
</feature>
<evidence type="ECO:0000256" key="2">
    <source>
        <dbReference type="ARBA" id="ARBA00022448"/>
    </source>
</evidence>
<keyword evidence="5 6" id="KW-0472">Membrane</keyword>
<evidence type="ECO:0000256" key="1">
    <source>
        <dbReference type="ARBA" id="ARBA00004141"/>
    </source>
</evidence>
<feature type="transmembrane region" description="Helical" evidence="6">
    <location>
        <begin position="183"/>
        <end position="204"/>
    </location>
</feature>
<dbReference type="GO" id="GO:0005313">
    <property type="term" value="F:L-glutamate transmembrane transporter activity"/>
    <property type="evidence" value="ECO:0007669"/>
    <property type="project" value="TreeGrafter"/>
</dbReference>
<gene>
    <name evidence="7" type="ORF">LOTGIDRAFT_128333</name>
</gene>
<feature type="transmembrane region" description="Helical" evidence="6">
    <location>
        <begin position="47"/>
        <end position="69"/>
    </location>
</feature>
<comment type="similarity">
    <text evidence="6">Belongs to the dicarboxylate/amino acid:cation symporter (DAACS) (TC 2.A.23) family.</text>
</comment>
<evidence type="ECO:0000313" key="7">
    <source>
        <dbReference type="EMBL" id="ESO86855.1"/>
    </source>
</evidence>
<feature type="transmembrane region" description="Helical" evidence="6">
    <location>
        <begin position="322"/>
        <end position="344"/>
    </location>
</feature>
<sequence length="432" mass="46899">SIISPGLPGELYMRMLKAVILPLIVSSVIVGAASVDPKSNGKISGIAITYIIITNLAGSLFGLIVALIIKPGKLTVCSGQIVQMDTGIPETRLQTEDIFADLIRNLFPENIVASTFQKTQTKYNSREFPLMKNISGVMTNSTTTSYSLIILCALLGMAAGKRKEASAPFIMFFDATEKIISQVLNWIIWYTPIGVASLIAHALAKATDMTTNFTSLGYFVLTIAVGVLVYQFILFPIMIFIIFRTNPYKFHLSAVKAQMTAFVALSSAVAIPDMFRCVEEKHGVDPKVSRFVVPLAVTLNRDGSALFICATAIYIGQITDNLTAGTIAMMCILAFVGSLAVPAIPSASIITLLIILSSLNIPPANIGLIMALEWFTDRIRSTCNSYGCIICTVVTYKYTKHFLQEQTSTLLAPDQHKLKSPEPTMQAGDKTI</sequence>
<dbReference type="HOGENOM" id="CLU_019375_3_3_1"/>
<dbReference type="PANTHER" id="PTHR11958:SF63">
    <property type="entry name" value="AMINO ACID TRANSPORTER"/>
    <property type="match status" value="1"/>
</dbReference>
<dbReference type="Gene3D" id="1.10.3860.10">
    <property type="entry name" value="Sodium:dicarboxylate symporter"/>
    <property type="match status" value="1"/>
</dbReference>
<evidence type="ECO:0000256" key="5">
    <source>
        <dbReference type="ARBA" id="ARBA00023136"/>
    </source>
</evidence>